<organism evidence="1 2">
    <name type="scientific">Thamnidium elegans</name>
    <dbReference type="NCBI Taxonomy" id="101142"/>
    <lineage>
        <taxon>Eukaryota</taxon>
        <taxon>Fungi</taxon>
        <taxon>Fungi incertae sedis</taxon>
        <taxon>Mucoromycota</taxon>
        <taxon>Mucoromycotina</taxon>
        <taxon>Mucoromycetes</taxon>
        <taxon>Mucorales</taxon>
        <taxon>Mucorineae</taxon>
        <taxon>Mucoraceae</taxon>
        <taxon>Thamnidium</taxon>
    </lineage>
</organism>
<evidence type="ECO:0000313" key="1">
    <source>
        <dbReference type="EMBL" id="KAG2228528.1"/>
    </source>
</evidence>
<proteinExistence type="predicted"/>
<reference evidence="1" key="1">
    <citation type="submission" date="2021-01" db="EMBL/GenBank/DDBJ databases">
        <title>Metabolic potential, ecology and presence of endohyphal bacteria is reflected in genomic diversity of Mucoromycotina.</title>
        <authorList>
            <person name="Muszewska A."/>
            <person name="Okrasinska A."/>
            <person name="Steczkiewicz K."/>
            <person name="Drgas O."/>
            <person name="Orlowska M."/>
            <person name="Perlinska-Lenart U."/>
            <person name="Aleksandrzak-Piekarczyk T."/>
            <person name="Szatraj K."/>
            <person name="Zielenkiewicz U."/>
            <person name="Pilsyk S."/>
            <person name="Malc E."/>
            <person name="Mieczkowski P."/>
            <person name="Kruszewska J.S."/>
            <person name="Biernat P."/>
            <person name="Pawlowska J."/>
        </authorList>
    </citation>
    <scope>NUCLEOTIDE SEQUENCE</scope>
    <source>
        <strain evidence="1">WA0000018081</strain>
    </source>
</reference>
<dbReference type="Proteomes" id="UP000613177">
    <property type="component" value="Unassembled WGS sequence"/>
</dbReference>
<dbReference type="AlphaFoldDB" id="A0A8H7SHH6"/>
<comment type="caution">
    <text evidence="1">The sequence shown here is derived from an EMBL/GenBank/DDBJ whole genome shotgun (WGS) entry which is preliminary data.</text>
</comment>
<sequence>MAAHRREEFKRKLRHISEVSEADAGEGTSSSADTLFDDIEYHTNVDFEEDRYMGDDDETIPTIEVEESFNENES</sequence>
<name>A0A8H7SHH6_9FUNG</name>
<dbReference type="EMBL" id="JAEPRE010000428">
    <property type="protein sequence ID" value="KAG2228528.1"/>
    <property type="molecule type" value="Genomic_DNA"/>
</dbReference>
<protein>
    <submittedName>
        <fullName evidence="1">Uncharacterized protein</fullName>
    </submittedName>
</protein>
<accession>A0A8H7SHH6</accession>
<gene>
    <name evidence="1" type="ORF">INT48_003052</name>
</gene>
<evidence type="ECO:0000313" key="2">
    <source>
        <dbReference type="Proteomes" id="UP000613177"/>
    </source>
</evidence>
<keyword evidence="2" id="KW-1185">Reference proteome</keyword>